<name>A0A0P7KNS3_9RHOB</name>
<dbReference type="EMBL" id="LKBA01000004">
    <property type="protein sequence ID" value="KPN63898.1"/>
    <property type="molecule type" value="Genomic_DNA"/>
</dbReference>
<reference evidence="2 3" key="1">
    <citation type="submission" date="2015-09" db="EMBL/GenBank/DDBJ databases">
        <title>Draft genome sequence of Aliiroseovarius crassostreae CV919-312TSm, the causative agent of Roseovarius Oyster Disease (formerly Juvenile Oyster Disease).</title>
        <authorList>
            <person name="Kessner L."/>
            <person name="Spinard E."/>
            <person name="Nelson D."/>
        </authorList>
    </citation>
    <scope>NUCLEOTIDE SEQUENCE [LARGE SCALE GENOMIC DNA]</scope>
    <source>
        <strain evidence="2 3">CV919-312</strain>
    </source>
</reference>
<dbReference type="RefSeq" id="WP_055187620.1">
    <property type="nucleotide sequence ID" value="NZ_LKBA01000004.1"/>
</dbReference>
<evidence type="ECO:0000313" key="3">
    <source>
        <dbReference type="Proteomes" id="UP000050471"/>
    </source>
</evidence>
<dbReference type="AlphaFoldDB" id="A0A0P7KNS3"/>
<dbReference type="STRING" id="154981.AKJ29_14540"/>
<evidence type="ECO:0000256" key="1">
    <source>
        <dbReference type="SAM" id="SignalP"/>
    </source>
</evidence>
<sequence>MLKSTFLAIALLASAAVSAEARCRPQQVVGANAPLPAANINRALLDAAATDNQTMRVAKTAYRP</sequence>
<accession>A0A0P7KNS3</accession>
<comment type="caution">
    <text evidence="2">The sequence shown here is derived from an EMBL/GenBank/DDBJ whole genome shotgun (WGS) entry which is preliminary data.</text>
</comment>
<organism evidence="2 3">
    <name type="scientific">Aliiroseovarius crassostreae</name>
    <dbReference type="NCBI Taxonomy" id="154981"/>
    <lineage>
        <taxon>Bacteria</taxon>
        <taxon>Pseudomonadati</taxon>
        <taxon>Pseudomonadota</taxon>
        <taxon>Alphaproteobacteria</taxon>
        <taxon>Rhodobacterales</taxon>
        <taxon>Paracoccaceae</taxon>
        <taxon>Aliiroseovarius</taxon>
    </lineage>
</organism>
<keyword evidence="1" id="KW-0732">Signal</keyword>
<gene>
    <name evidence="2" type="ORF">AKJ29_14540</name>
</gene>
<proteinExistence type="predicted"/>
<protein>
    <submittedName>
        <fullName evidence="2">Uncharacterized protein</fullName>
    </submittedName>
</protein>
<keyword evidence="3" id="KW-1185">Reference proteome</keyword>
<dbReference type="Proteomes" id="UP000050471">
    <property type="component" value="Unassembled WGS sequence"/>
</dbReference>
<feature type="chain" id="PRO_5006141225" evidence="1">
    <location>
        <begin position="20"/>
        <end position="64"/>
    </location>
</feature>
<evidence type="ECO:0000313" key="2">
    <source>
        <dbReference type="EMBL" id="KPN63898.1"/>
    </source>
</evidence>
<feature type="signal peptide" evidence="1">
    <location>
        <begin position="1"/>
        <end position="19"/>
    </location>
</feature>